<dbReference type="EMBL" id="CAJHUB010000760">
    <property type="protein sequence ID" value="CAD7685561.1"/>
    <property type="molecule type" value="Genomic_DNA"/>
</dbReference>
<evidence type="ECO:0000256" key="10">
    <source>
        <dbReference type="PROSITE-ProRule" id="PRU00042"/>
    </source>
</evidence>
<dbReference type="Pfam" id="PF00096">
    <property type="entry name" value="zf-C2H2"/>
    <property type="match status" value="2"/>
</dbReference>
<evidence type="ECO:0000256" key="9">
    <source>
        <dbReference type="ARBA" id="ARBA00023242"/>
    </source>
</evidence>
<comment type="caution">
    <text evidence="12">The sequence shown here is derived from an EMBL/GenBank/DDBJ whole genome shotgun (WGS) entry which is preliminary data.</text>
</comment>
<dbReference type="InterPro" id="IPR013087">
    <property type="entry name" value="Znf_C2H2_type"/>
</dbReference>
<keyword evidence="7" id="KW-0805">Transcription regulation</keyword>
<name>A0A811ZA31_NYCPR</name>
<dbReference type="SUPFAM" id="SSF57667">
    <property type="entry name" value="beta-beta-alpha zinc fingers"/>
    <property type="match status" value="3"/>
</dbReference>
<feature type="domain" description="C2H2-type" evidence="11">
    <location>
        <begin position="210"/>
        <end position="234"/>
    </location>
</feature>
<organism evidence="12 13">
    <name type="scientific">Nyctereutes procyonoides</name>
    <name type="common">Raccoon dog</name>
    <name type="synonym">Canis procyonoides</name>
    <dbReference type="NCBI Taxonomy" id="34880"/>
    <lineage>
        <taxon>Eukaryota</taxon>
        <taxon>Metazoa</taxon>
        <taxon>Chordata</taxon>
        <taxon>Craniata</taxon>
        <taxon>Vertebrata</taxon>
        <taxon>Euteleostomi</taxon>
        <taxon>Mammalia</taxon>
        <taxon>Eutheria</taxon>
        <taxon>Laurasiatheria</taxon>
        <taxon>Carnivora</taxon>
        <taxon>Caniformia</taxon>
        <taxon>Canidae</taxon>
        <taxon>Nyctereutes</taxon>
    </lineage>
</organism>
<sequence length="259" mass="30134">MPELQVHPCLPNVRFPSSIYSVMTNLFFLCGEKCEEYDKDENHETNLRTNPTHVRTKCSERKLKHVIEGLCKSKELCQCGETFSQVANHNQKKKTPTGIKLCEFSLCGQVFMHHPSFTKHMRSHTGHKPHEYQEYEGSLIKERNHIGEKPQECKECGKVFNCPNYFGCHEKTHSEEKLYECKECGKVFSSSWSCQNHERTPTRKNPPEYKECGKAFSFPRFLQNHERRHTQDKPYILISTPNIGLELTTPQSRVTHSSD</sequence>
<gene>
    <name evidence="12" type="ORF">NYPRO_LOCUS18354</name>
</gene>
<evidence type="ECO:0000256" key="6">
    <source>
        <dbReference type="ARBA" id="ARBA00022833"/>
    </source>
</evidence>
<comment type="similarity">
    <text evidence="2">Belongs to the krueppel C2H2-type zinc-finger protein family.</text>
</comment>
<dbReference type="Proteomes" id="UP000645828">
    <property type="component" value="Unassembled WGS sequence"/>
</dbReference>
<feature type="domain" description="C2H2-type" evidence="11">
    <location>
        <begin position="179"/>
        <end position="206"/>
    </location>
</feature>
<evidence type="ECO:0000256" key="5">
    <source>
        <dbReference type="ARBA" id="ARBA00022771"/>
    </source>
</evidence>
<keyword evidence="4" id="KW-0677">Repeat</keyword>
<keyword evidence="6" id="KW-0862">Zinc</keyword>
<comment type="subcellular location">
    <subcellularLocation>
        <location evidence="1">Nucleus</location>
    </subcellularLocation>
</comment>
<dbReference type="PROSITE" id="PS50157">
    <property type="entry name" value="ZINC_FINGER_C2H2_2"/>
    <property type="match status" value="4"/>
</dbReference>
<dbReference type="SMART" id="SM00355">
    <property type="entry name" value="ZnF_C2H2"/>
    <property type="match status" value="4"/>
</dbReference>
<keyword evidence="5 10" id="KW-0863">Zinc-finger</keyword>
<evidence type="ECO:0000256" key="1">
    <source>
        <dbReference type="ARBA" id="ARBA00004123"/>
    </source>
</evidence>
<dbReference type="GO" id="GO:0008270">
    <property type="term" value="F:zinc ion binding"/>
    <property type="evidence" value="ECO:0007669"/>
    <property type="project" value="UniProtKB-KW"/>
</dbReference>
<evidence type="ECO:0000313" key="12">
    <source>
        <dbReference type="EMBL" id="CAD7685561.1"/>
    </source>
</evidence>
<proteinExistence type="inferred from homology"/>
<dbReference type="Gene3D" id="3.30.160.60">
    <property type="entry name" value="Classic Zinc Finger"/>
    <property type="match status" value="4"/>
</dbReference>
<protein>
    <submittedName>
        <fullName evidence="12">(raccoon dog) hypothetical protein</fullName>
    </submittedName>
</protein>
<dbReference type="FunFam" id="3.30.160.60:FF:000193">
    <property type="entry name" value="Zinc finger protein 300"/>
    <property type="match status" value="1"/>
</dbReference>
<dbReference type="PROSITE" id="PS00028">
    <property type="entry name" value="ZINC_FINGER_C2H2_1"/>
    <property type="match status" value="2"/>
</dbReference>
<keyword evidence="8" id="KW-0804">Transcription</keyword>
<keyword evidence="13" id="KW-1185">Reference proteome</keyword>
<accession>A0A811ZA31</accession>
<keyword evidence="9" id="KW-0539">Nucleus</keyword>
<reference evidence="12" key="1">
    <citation type="submission" date="2020-12" db="EMBL/GenBank/DDBJ databases">
        <authorList>
            <consortium name="Molecular Ecology Group"/>
        </authorList>
    </citation>
    <scope>NUCLEOTIDE SEQUENCE</scope>
    <source>
        <strain evidence="12">TBG_1078</strain>
    </source>
</reference>
<dbReference type="InterPro" id="IPR036236">
    <property type="entry name" value="Znf_C2H2_sf"/>
</dbReference>
<feature type="domain" description="C2H2-type" evidence="11">
    <location>
        <begin position="100"/>
        <end position="129"/>
    </location>
</feature>
<dbReference type="PANTHER" id="PTHR24377">
    <property type="entry name" value="IP01015P-RELATED"/>
    <property type="match status" value="1"/>
</dbReference>
<evidence type="ECO:0000256" key="7">
    <source>
        <dbReference type="ARBA" id="ARBA00023015"/>
    </source>
</evidence>
<keyword evidence="3" id="KW-0479">Metal-binding</keyword>
<dbReference type="GO" id="GO:0005634">
    <property type="term" value="C:nucleus"/>
    <property type="evidence" value="ECO:0007669"/>
    <property type="project" value="UniProtKB-SubCell"/>
</dbReference>
<evidence type="ECO:0000259" key="11">
    <source>
        <dbReference type="PROSITE" id="PS50157"/>
    </source>
</evidence>
<dbReference type="AlphaFoldDB" id="A0A811ZA31"/>
<evidence type="ECO:0000256" key="3">
    <source>
        <dbReference type="ARBA" id="ARBA00022723"/>
    </source>
</evidence>
<evidence type="ECO:0000256" key="2">
    <source>
        <dbReference type="ARBA" id="ARBA00006991"/>
    </source>
</evidence>
<evidence type="ECO:0000256" key="4">
    <source>
        <dbReference type="ARBA" id="ARBA00022737"/>
    </source>
</evidence>
<feature type="domain" description="C2H2-type" evidence="11">
    <location>
        <begin position="151"/>
        <end position="178"/>
    </location>
</feature>
<dbReference type="InterPro" id="IPR050826">
    <property type="entry name" value="Krueppel_C2H2_ZnFinger"/>
</dbReference>
<dbReference type="FunFam" id="3.30.160.60:FF:000184">
    <property type="entry name" value="Zinc finger protein 333"/>
    <property type="match status" value="1"/>
</dbReference>
<evidence type="ECO:0000256" key="8">
    <source>
        <dbReference type="ARBA" id="ARBA00023163"/>
    </source>
</evidence>
<evidence type="ECO:0000313" key="13">
    <source>
        <dbReference type="Proteomes" id="UP000645828"/>
    </source>
</evidence>